<evidence type="ECO:0000313" key="2">
    <source>
        <dbReference type="EMBL" id="NYG59902.1"/>
    </source>
</evidence>
<sequence length="132" mass="14828">MRDEIVERLATVALALDTKDWPLLGSLFVEDATGYGKRGREAIVAQTRAHLDGVGATQHLLGNHRVTVDDTTARSLTYARVHHVGIGPMEGKFFECMGEYDDRWRRTANGWQLTHRAFDMQIMLGDFAVLRG</sequence>
<dbReference type="InterPro" id="IPR037401">
    <property type="entry name" value="SnoaL-like"/>
</dbReference>
<comment type="caution">
    <text evidence="2">The sequence shown here is derived from an EMBL/GenBank/DDBJ whole genome shotgun (WGS) entry which is preliminary data.</text>
</comment>
<evidence type="ECO:0000313" key="3">
    <source>
        <dbReference type="Proteomes" id="UP000540656"/>
    </source>
</evidence>
<gene>
    <name evidence="2" type="ORF">BJ980_002825</name>
</gene>
<reference evidence="2 3" key="1">
    <citation type="submission" date="2020-07" db="EMBL/GenBank/DDBJ databases">
        <title>Sequencing the genomes of 1000 actinobacteria strains.</title>
        <authorList>
            <person name="Klenk H.-P."/>
        </authorList>
    </citation>
    <scope>NUCLEOTIDE SEQUENCE [LARGE SCALE GENOMIC DNA]</scope>
    <source>
        <strain evidence="2 3">DSM 23819</strain>
    </source>
</reference>
<dbReference type="RefSeq" id="WP_218855517.1">
    <property type="nucleotide sequence ID" value="NZ_JACCAA010000001.1"/>
</dbReference>
<accession>A0A7Y9S092</accession>
<dbReference type="InterPro" id="IPR032710">
    <property type="entry name" value="NTF2-like_dom_sf"/>
</dbReference>
<evidence type="ECO:0000259" key="1">
    <source>
        <dbReference type="Pfam" id="PF13577"/>
    </source>
</evidence>
<dbReference type="SUPFAM" id="SSF54427">
    <property type="entry name" value="NTF2-like"/>
    <property type="match status" value="1"/>
</dbReference>
<dbReference type="Gene3D" id="3.10.450.50">
    <property type="match status" value="1"/>
</dbReference>
<dbReference type="Proteomes" id="UP000540656">
    <property type="component" value="Unassembled WGS sequence"/>
</dbReference>
<organism evidence="2 3">
    <name type="scientific">Nocardioides daedukensis</name>
    <dbReference type="NCBI Taxonomy" id="634462"/>
    <lineage>
        <taxon>Bacteria</taxon>
        <taxon>Bacillati</taxon>
        <taxon>Actinomycetota</taxon>
        <taxon>Actinomycetes</taxon>
        <taxon>Propionibacteriales</taxon>
        <taxon>Nocardioidaceae</taxon>
        <taxon>Nocardioides</taxon>
    </lineage>
</organism>
<dbReference type="AlphaFoldDB" id="A0A7Y9S092"/>
<feature type="domain" description="SnoaL-like" evidence="1">
    <location>
        <begin position="2"/>
        <end position="116"/>
    </location>
</feature>
<protein>
    <recommendedName>
        <fullName evidence="1">SnoaL-like domain-containing protein</fullName>
    </recommendedName>
</protein>
<dbReference type="CDD" id="cd00531">
    <property type="entry name" value="NTF2_like"/>
    <property type="match status" value="1"/>
</dbReference>
<dbReference type="Pfam" id="PF13577">
    <property type="entry name" value="SnoaL_4"/>
    <property type="match status" value="1"/>
</dbReference>
<keyword evidence="3" id="KW-1185">Reference proteome</keyword>
<dbReference type="EMBL" id="JACCAA010000001">
    <property type="protein sequence ID" value="NYG59902.1"/>
    <property type="molecule type" value="Genomic_DNA"/>
</dbReference>
<name>A0A7Y9S092_9ACTN</name>
<proteinExistence type="predicted"/>